<dbReference type="SMART" id="SM00387">
    <property type="entry name" value="HATPase_c"/>
    <property type="match status" value="1"/>
</dbReference>
<keyword evidence="4" id="KW-1003">Cell membrane</keyword>
<dbReference type="SUPFAM" id="SSF55874">
    <property type="entry name" value="ATPase domain of HSP90 chaperone/DNA topoisomerase II/histidine kinase"/>
    <property type="match status" value="1"/>
</dbReference>
<dbReference type="GO" id="GO:0071555">
    <property type="term" value="P:cell wall organization"/>
    <property type="evidence" value="ECO:0007669"/>
    <property type="project" value="InterPro"/>
</dbReference>
<dbReference type="InterPro" id="IPR011620">
    <property type="entry name" value="Sig_transdc_His_kinase_LytS_TM"/>
</dbReference>
<evidence type="ECO:0000256" key="6">
    <source>
        <dbReference type="ARBA" id="ARBA00022679"/>
    </source>
</evidence>
<dbReference type="EC" id="2.7.13.3" evidence="3"/>
<feature type="transmembrane region" description="Helical" evidence="14">
    <location>
        <begin position="34"/>
        <end position="53"/>
    </location>
</feature>
<keyword evidence="10" id="KW-0067">ATP-binding</keyword>
<dbReference type="GO" id="GO:0005886">
    <property type="term" value="C:plasma membrane"/>
    <property type="evidence" value="ECO:0007669"/>
    <property type="project" value="UniProtKB-SubCell"/>
</dbReference>
<keyword evidence="5" id="KW-0597">Phosphoprotein</keyword>
<dbReference type="Pfam" id="PF00512">
    <property type="entry name" value="HisKA"/>
    <property type="match status" value="1"/>
</dbReference>
<evidence type="ECO:0000313" key="17">
    <source>
        <dbReference type="Proteomes" id="UP000295416"/>
    </source>
</evidence>
<dbReference type="InterPro" id="IPR036890">
    <property type="entry name" value="HATPase_C_sf"/>
</dbReference>
<feature type="transmembrane region" description="Helical" evidence="14">
    <location>
        <begin position="6"/>
        <end position="22"/>
    </location>
</feature>
<dbReference type="InterPro" id="IPR036097">
    <property type="entry name" value="HisK_dim/P_sf"/>
</dbReference>
<evidence type="ECO:0000256" key="4">
    <source>
        <dbReference type="ARBA" id="ARBA00022475"/>
    </source>
</evidence>
<feature type="domain" description="Histidine kinase" evidence="15">
    <location>
        <begin position="209"/>
        <end position="415"/>
    </location>
</feature>
<dbReference type="PANTHER" id="PTHR43065">
    <property type="entry name" value="SENSOR HISTIDINE KINASE"/>
    <property type="match status" value="1"/>
</dbReference>
<evidence type="ECO:0000256" key="1">
    <source>
        <dbReference type="ARBA" id="ARBA00000085"/>
    </source>
</evidence>
<organism evidence="16 17">
    <name type="scientific">Scopulibacillus darangshiensis</name>
    <dbReference type="NCBI Taxonomy" id="442528"/>
    <lineage>
        <taxon>Bacteria</taxon>
        <taxon>Bacillati</taxon>
        <taxon>Bacillota</taxon>
        <taxon>Bacilli</taxon>
        <taxon>Bacillales</taxon>
        <taxon>Sporolactobacillaceae</taxon>
        <taxon>Scopulibacillus</taxon>
    </lineage>
</organism>
<dbReference type="EMBL" id="SLXK01000006">
    <property type="protein sequence ID" value="TCP30251.1"/>
    <property type="molecule type" value="Genomic_DNA"/>
</dbReference>
<name>A0A4R2P8A4_9BACL</name>
<dbReference type="CDD" id="cd00082">
    <property type="entry name" value="HisKA"/>
    <property type="match status" value="1"/>
</dbReference>
<dbReference type="PRINTS" id="PR00344">
    <property type="entry name" value="BCTRLSENSOR"/>
</dbReference>
<dbReference type="GO" id="GO:0005524">
    <property type="term" value="F:ATP binding"/>
    <property type="evidence" value="ECO:0007669"/>
    <property type="project" value="UniProtKB-KW"/>
</dbReference>
<dbReference type="InterPro" id="IPR005467">
    <property type="entry name" value="His_kinase_dom"/>
</dbReference>
<evidence type="ECO:0000259" key="15">
    <source>
        <dbReference type="PROSITE" id="PS50109"/>
    </source>
</evidence>
<accession>A0A4R2P8A4</accession>
<evidence type="ECO:0000313" key="16">
    <source>
        <dbReference type="EMBL" id="TCP30251.1"/>
    </source>
</evidence>
<reference evidence="16 17" key="1">
    <citation type="submission" date="2019-03" db="EMBL/GenBank/DDBJ databases">
        <title>Genomic Encyclopedia of Type Strains, Phase IV (KMG-IV): sequencing the most valuable type-strain genomes for metagenomic binning, comparative biology and taxonomic classification.</title>
        <authorList>
            <person name="Goeker M."/>
        </authorList>
    </citation>
    <scope>NUCLEOTIDE SEQUENCE [LARGE SCALE GENOMIC DNA]</scope>
    <source>
        <strain evidence="16 17">DSM 19377</strain>
    </source>
</reference>
<keyword evidence="17" id="KW-1185">Reference proteome</keyword>
<dbReference type="AlphaFoldDB" id="A0A4R2P8A4"/>
<evidence type="ECO:0000256" key="3">
    <source>
        <dbReference type="ARBA" id="ARBA00012438"/>
    </source>
</evidence>
<dbReference type="InterPro" id="IPR003594">
    <property type="entry name" value="HATPase_dom"/>
</dbReference>
<evidence type="ECO:0000256" key="7">
    <source>
        <dbReference type="ARBA" id="ARBA00022692"/>
    </source>
</evidence>
<evidence type="ECO:0000256" key="12">
    <source>
        <dbReference type="ARBA" id="ARBA00023012"/>
    </source>
</evidence>
<dbReference type="Proteomes" id="UP000295416">
    <property type="component" value="Unassembled WGS sequence"/>
</dbReference>
<comment type="caution">
    <text evidence="16">The sequence shown here is derived from an EMBL/GenBank/DDBJ whole genome shotgun (WGS) entry which is preliminary data.</text>
</comment>
<dbReference type="SUPFAM" id="SSF47384">
    <property type="entry name" value="Homodimeric domain of signal transducing histidine kinase"/>
    <property type="match status" value="1"/>
</dbReference>
<dbReference type="SMART" id="SM00388">
    <property type="entry name" value="HisKA"/>
    <property type="match status" value="1"/>
</dbReference>
<dbReference type="Gene3D" id="3.30.565.10">
    <property type="entry name" value="Histidine kinase-like ATPase, C-terminal domain"/>
    <property type="match status" value="1"/>
</dbReference>
<dbReference type="PROSITE" id="PS50109">
    <property type="entry name" value="HIS_KIN"/>
    <property type="match status" value="1"/>
</dbReference>
<keyword evidence="7 14" id="KW-0812">Transmembrane</keyword>
<protein>
    <recommendedName>
        <fullName evidence="3">histidine kinase</fullName>
        <ecNumber evidence="3">2.7.13.3</ecNumber>
    </recommendedName>
</protein>
<keyword evidence="8" id="KW-0547">Nucleotide-binding</keyword>
<evidence type="ECO:0000256" key="2">
    <source>
        <dbReference type="ARBA" id="ARBA00004651"/>
    </source>
</evidence>
<feature type="transmembrane region" description="Helical" evidence="14">
    <location>
        <begin position="65"/>
        <end position="90"/>
    </location>
</feature>
<keyword evidence="11 14" id="KW-1133">Transmembrane helix</keyword>
<evidence type="ECO:0000256" key="5">
    <source>
        <dbReference type="ARBA" id="ARBA00022553"/>
    </source>
</evidence>
<keyword evidence="6" id="KW-0808">Transferase</keyword>
<evidence type="ECO:0000256" key="13">
    <source>
        <dbReference type="ARBA" id="ARBA00023136"/>
    </source>
</evidence>
<comment type="catalytic activity">
    <reaction evidence="1">
        <text>ATP + protein L-histidine = ADP + protein N-phospho-L-histidine.</text>
        <dbReference type="EC" id="2.7.13.3"/>
    </reaction>
</comment>
<dbReference type="Pfam" id="PF02518">
    <property type="entry name" value="HATPase_c"/>
    <property type="match status" value="1"/>
</dbReference>
<evidence type="ECO:0000256" key="8">
    <source>
        <dbReference type="ARBA" id="ARBA00022741"/>
    </source>
</evidence>
<keyword evidence="12" id="KW-0902">Two-component regulatory system</keyword>
<keyword evidence="9 16" id="KW-0418">Kinase</keyword>
<evidence type="ECO:0000256" key="9">
    <source>
        <dbReference type="ARBA" id="ARBA00022777"/>
    </source>
</evidence>
<dbReference type="PANTHER" id="PTHR43065:SF46">
    <property type="entry name" value="C4-DICARBOXYLATE TRANSPORT SENSOR PROTEIN DCTB"/>
    <property type="match status" value="1"/>
</dbReference>
<dbReference type="Gene3D" id="1.10.287.130">
    <property type="match status" value="1"/>
</dbReference>
<feature type="transmembrane region" description="Helical" evidence="14">
    <location>
        <begin position="129"/>
        <end position="149"/>
    </location>
</feature>
<gene>
    <name evidence="16" type="ORF">EV207_10674</name>
</gene>
<evidence type="ECO:0000256" key="10">
    <source>
        <dbReference type="ARBA" id="ARBA00022840"/>
    </source>
</evidence>
<dbReference type="GO" id="GO:0000155">
    <property type="term" value="F:phosphorelay sensor kinase activity"/>
    <property type="evidence" value="ECO:0007669"/>
    <property type="project" value="InterPro"/>
</dbReference>
<keyword evidence="13 14" id="KW-0472">Membrane</keyword>
<sequence length="415" mass="47334">MFVKFIVQVFLILALTLIHFGVRSMHRNLRKQKSFLIFLFSALMIILCMSFPVAHESGVLMDLRIAPWLASFLYGGIGVGVLTTVVMVLYRIMLGGGGVYIFLVSYIITVIMLFFTYNKFKDKKYLTKLLFTSGIIIFHSLLVIFFVRMFKDLSFFITSPWFSFGFIVYPVLTNWFVVFIIETMHENDVLSHEVAKSERAHIASQLAASVAHEVRNPMTVIKGFLQLLRSDKQLSDKYQHYLITMELELERATAIITDYLSFAKPGKIKVERFLVKDQLNFVIQTLTSYALLKGVEIRCQDRMDCYIKGSKEKFQQVLLNIVKNGVEASNNNSFIDLETVKRGESVIITIRDYGHGMESEQIAKAGLPFYTTKETGTGLGLMVCYQIIKAMDGRIHIDSKLGRGTCFTIILPSEE</sequence>
<evidence type="ECO:0000256" key="14">
    <source>
        <dbReference type="SAM" id="Phobius"/>
    </source>
</evidence>
<evidence type="ECO:0000256" key="11">
    <source>
        <dbReference type="ARBA" id="ARBA00022989"/>
    </source>
</evidence>
<dbReference type="InterPro" id="IPR004358">
    <property type="entry name" value="Sig_transdc_His_kin-like_C"/>
</dbReference>
<feature type="transmembrane region" description="Helical" evidence="14">
    <location>
        <begin position="97"/>
        <end position="117"/>
    </location>
</feature>
<proteinExistence type="predicted"/>
<dbReference type="Pfam" id="PF07694">
    <property type="entry name" value="5TM-5TMR_LYT"/>
    <property type="match status" value="1"/>
</dbReference>
<dbReference type="InterPro" id="IPR003661">
    <property type="entry name" value="HisK_dim/P_dom"/>
</dbReference>
<comment type="subcellular location">
    <subcellularLocation>
        <location evidence="2">Cell membrane</location>
        <topology evidence="2">Multi-pass membrane protein</topology>
    </subcellularLocation>
</comment>
<feature type="transmembrane region" description="Helical" evidence="14">
    <location>
        <begin position="161"/>
        <end position="181"/>
    </location>
</feature>